<dbReference type="EMBL" id="DSDO01000184">
    <property type="protein sequence ID" value="HDR46593.1"/>
    <property type="molecule type" value="Genomic_DNA"/>
</dbReference>
<evidence type="ECO:0000256" key="3">
    <source>
        <dbReference type="ARBA" id="ARBA00022723"/>
    </source>
</evidence>
<organism evidence="8">
    <name type="scientific">Geoalkalibacter subterraneus</name>
    <dbReference type="NCBI Taxonomy" id="483547"/>
    <lineage>
        <taxon>Bacteria</taxon>
        <taxon>Pseudomonadati</taxon>
        <taxon>Thermodesulfobacteriota</taxon>
        <taxon>Desulfuromonadia</taxon>
        <taxon>Desulfuromonadales</taxon>
        <taxon>Geoalkalibacteraceae</taxon>
        <taxon>Geoalkalibacter</taxon>
    </lineage>
</organism>
<evidence type="ECO:0000256" key="2">
    <source>
        <dbReference type="ARBA" id="ARBA00022617"/>
    </source>
</evidence>
<reference evidence="8" key="1">
    <citation type="journal article" date="2020" name="mSystems">
        <title>Genome- and Community-Level Interaction Insights into Carbon Utilization and Element Cycling Functions of Hydrothermarchaeota in Hydrothermal Sediment.</title>
        <authorList>
            <person name="Zhou Z."/>
            <person name="Liu Y."/>
            <person name="Xu W."/>
            <person name="Pan J."/>
            <person name="Luo Z.H."/>
            <person name="Li M."/>
        </authorList>
    </citation>
    <scope>NUCLEOTIDE SEQUENCE [LARGE SCALE GENOMIC DNA]</scope>
    <source>
        <strain evidence="8">SpSt-1220</strain>
    </source>
</reference>
<keyword evidence="5" id="KW-0408">Iron</keyword>
<keyword evidence="2" id="KW-0349">Heme</keyword>
<dbReference type="GO" id="GO:0046872">
    <property type="term" value="F:metal ion binding"/>
    <property type="evidence" value="ECO:0007669"/>
    <property type="project" value="UniProtKB-KW"/>
</dbReference>
<proteinExistence type="predicted"/>
<comment type="caution">
    <text evidence="8">The sequence shown here is derived from an EMBL/GenBank/DDBJ whole genome shotgun (WGS) entry which is preliminary data.</text>
</comment>
<evidence type="ECO:0000256" key="5">
    <source>
        <dbReference type="ARBA" id="ARBA00023004"/>
    </source>
</evidence>
<evidence type="ECO:0000256" key="6">
    <source>
        <dbReference type="SAM" id="MobiDB-lite"/>
    </source>
</evidence>
<evidence type="ECO:0000313" key="8">
    <source>
        <dbReference type="EMBL" id="HDR46593.1"/>
    </source>
</evidence>
<dbReference type="Pfam" id="PF09459">
    <property type="entry name" value="EB_dh"/>
    <property type="match status" value="1"/>
</dbReference>
<evidence type="ECO:0000259" key="7">
    <source>
        <dbReference type="Pfam" id="PF09459"/>
    </source>
</evidence>
<gene>
    <name evidence="8" type="ORF">ENN94_02720</name>
</gene>
<feature type="region of interest" description="Disordered" evidence="6">
    <location>
        <begin position="53"/>
        <end position="84"/>
    </location>
</feature>
<keyword evidence="4" id="KW-0249">Electron transport</keyword>
<feature type="domain" description="Cytochrome c-552/DMSO reductase-like haem-binding" evidence="7">
    <location>
        <begin position="41"/>
        <end position="326"/>
    </location>
</feature>
<keyword evidence="3" id="KW-0479">Metal-binding</keyword>
<accession>A0A831PH76</accession>
<dbReference type="InterPro" id="IPR019020">
    <property type="entry name" value="Cyt-c552/DMSO_Rdtase_haem-bd"/>
</dbReference>
<dbReference type="Proteomes" id="UP000886162">
    <property type="component" value="Unassembled WGS sequence"/>
</dbReference>
<evidence type="ECO:0000256" key="4">
    <source>
        <dbReference type="ARBA" id="ARBA00022982"/>
    </source>
</evidence>
<dbReference type="GO" id="GO:0020037">
    <property type="term" value="F:heme binding"/>
    <property type="evidence" value="ECO:0007669"/>
    <property type="project" value="InterPro"/>
</dbReference>
<keyword evidence="1" id="KW-0813">Transport</keyword>
<evidence type="ECO:0000256" key="1">
    <source>
        <dbReference type="ARBA" id="ARBA00022448"/>
    </source>
</evidence>
<sequence length="339" mass="37957">MNLHRVILTLFTVFSLLSACREIPADRLYALKLDNPPSEADWQRALPRTVTVRGGRPHEENPLPEINKDTVHTSTPSCHHGGQLPDPIRVEMKAFYTETDLFLRLVWRDPTPDAELNPWIFDGEKWNNEPQLQDGLGLVWADPVQFSDFTCARACHIDDFGVAGSGFHAGHRMKLANPDKVLDLWHWQADLTARLGFADDRRLDEEGMHGDLPGEIFRRNSRMASLQNAAGAPFGEQDSPLVDADGQPPDGRYYEPETRAPGYLVSPPRGSRADVSAHSLHENGHWVLTLSRKRVTGDPLDRSFLPGKANATHFGLAVMDHTLAEHYASTLRETLVLLD</sequence>
<protein>
    <recommendedName>
        <fullName evidence="7">Cytochrome c-552/DMSO reductase-like haem-binding domain-containing protein</fullName>
    </recommendedName>
</protein>
<dbReference type="PROSITE" id="PS51257">
    <property type="entry name" value="PROKAR_LIPOPROTEIN"/>
    <property type="match status" value="1"/>
</dbReference>
<dbReference type="Gene3D" id="2.60.40.1190">
    <property type="match status" value="1"/>
</dbReference>
<dbReference type="AlphaFoldDB" id="A0A831PH76"/>
<name>A0A831PH76_9BACT</name>
<feature type="compositionally biased region" description="Basic and acidic residues" evidence="6">
    <location>
        <begin position="56"/>
        <end position="71"/>
    </location>
</feature>